<evidence type="ECO:0000313" key="1">
    <source>
        <dbReference type="EMBL" id="PRP87270.1"/>
    </source>
</evidence>
<keyword evidence="2" id="KW-1185">Reference proteome</keyword>
<protein>
    <submittedName>
        <fullName evidence="1">Uncharacterized protein</fullName>
    </submittedName>
</protein>
<organism evidence="1 2">
    <name type="scientific">Planoprotostelium fungivorum</name>
    <dbReference type="NCBI Taxonomy" id="1890364"/>
    <lineage>
        <taxon>Eukaryota</taxon>
        <taxon>Amoebozoa</taxon>
        <taxon>Evosea</taxon>
        <taxon>Variosea</taxon>
        <taxon>Cavosteliida</taxon>
        <taxon>Cavosteliaceae</taxon>
        <taxon>Planoprotostelium</taxon>
    </lineage>
</organism>
<dbReference type="InParanoid" id="A0A2P6NTL8"/>
<accession>A0A2P6NTL8</accession>
<gene>
    <name evidence="1" type="ORF">PROFUN_01532</name>
</gene>
<dbReference type="EMBL" id="MDYQ01000021">
    <property type="protein sequence ID" value="PRP87270.1"/>
    <property type="molecule type" value="Genomic_DNA"/>
</dbReference>
<reference evidence="1 2" key="1">
    <citation type="journal article" date="2018" name="Genome Biol. Evol.">
        <title>Multiple Roots of Fruiting Body Formation in Amoebozoa.</title>
        <authorList>
            <person name="Hillmann F."/>
            <person name="Forbes G."/>
            <person name="Novohradska S."/>
            <person name="Ferling I."/>
            <person name="Riege K."/>
            <person name="Groth M."/>
            <person name="Westermann M."/>
            <person name="Marz M."/>
            <person name="Spaller T."/>
            <person name="Winckler T."/>
            <person name="Schaap P."/>
            <person name="Glockner G."/>
        </authorList>
    </citation>
    <scope>NUCLEOTIDE SEQUENCE [LARGE SCALE GENOMIC DNA]</scope>
    <source>
        <strain evidence="1 2">Jena</strain>
    </source>
</reference>
<dbReference type="Proteomes" id="UP000241769">
    <property type="component" value="Unassembled WGS sequence"/>
</dbReference>
<comment type="caution">
    <text evidence="1">The sequence shown here is derived from an EMBL/GenBank/DDBJ whole genome shotgun (WGS) entry which is preliminary data.</text>
</comment>
<sequence length="134" mass="15359">MLKGSSSNGQWNTDPRPGIEFLSSLYKACSEHTKAYKCFAENLQTDHRKQAFKFSKADHHNFEETPDYRHDLYIHWSLRDVNYRYDSRALEKSSKLHLQALRIVGVPADLLALILLDEGEDDALKAQLPAEPKG</sequence>
<evidence type="ECO:0000313" key="2">
    <source>
        <dbReference type="Proteomes" id="UP000241769"/>
    </source>
</evidence>
<name>A0A2P6NTL8_9EUKA</name>
<proteinExistence type="predicted"/>
<dbReference type="AlphaFoldDB" id="A0A2P6NTL8"/>